<dbReference type="InterPro" id="IPR016181">
    <property type="entry name" value="Acyl_CoA_acyltransferase"/>
</dbReference>
<name>A0A4Q4T8I0_9PEZI</name>
<dbReference type="PANTHER" id="PTHR42919:SF8">
    <property type="entry name" value="N-ALPHA-ACETYLTRANSFERASE 50"/>
    <property type="match status" value="1"/>
</dbReference>
<comment type="caution">
    <text evidence="5">The sequence shown here is derived from an EMBL/GenBank/DDBJ whole genome shotgun (WGS) entry which is preliminary data.</text>
</comment>
<organism evidence="5 6">
    <name type="scientific">Monosporascus ibericus</name>
    <dbReference type="NCBI Taxonomy" id="155417"/>
    <lineage>
        <taxon>Eukaryota</taxon>
        <taxon>Fungi</taxon>
        <taxon>Dikarya</taxon>
        <taxon>Ascomycota</taxon>
        <taxon>Pezizomycotina</taxon>
        <taxon>Sordariomycetes</taxon>
        <taxon>Xylariomycetidae</taxon>
        <taxon>Xylariales</taxon>
        <taxon>Xylariales incertae sedis</taxon>
        <taxon>Monosporascus</taxon>
    </lineage>
</organism>
<dbReference type="GO" id="GO:0031415">
    <property type="term" value="C:NatA complex"/>
    <property type="evidence" value="ECO:0007669"/>
    <property type="project" value="TreeGrafter"/>
</dbReference>
<feature type="compositionally biased region" description="Low complexity" evidence="3">
    <location>
        <begin position="387"/>
        <end position="397"/>
    </location>
</feature>
<protein>
    <recommendedName>
        <fullName evidence="4">N-acetyltransferase domain-containing protein</fullName>
    </recommendedName>
</protein>
<feature type="region of interest" description="Disordered" evidence="3">
    <location>
        <begin position="130"/>
        <end position="151"/>
    </location>
</feature>
<evidence type="ECO:0000259" key="4">
    <source>
        <dbReference type="PROSITE" id="PS51186"/>
    </source>
</evidence>
<dbReference type="AlphaFoldDB" id="A0A4Q4T8I0"/>
<gene>
    <name evidence="5" type="ORF">DL764_005592</name>
</gene>
<dbReference type="InterPro" id="IPR051556">
    <property type="entry name" value="N-term/lysine_N-AcTrnsfr"/>
</dbReference>
<dbReference type="EMBL" id="QJNU01000300">
    <property type="protein sequence ID" value="RYP02796.1"/>
    <property type="molecule type" value="Genomic_DNA"/>
</dbReference>
<dbReference type="PROSITE" id="PS51186">
    <property type="entry name" value="GNAT"/>
    <property type="match status" value="1"/>
</dbReference>
<dbReference type="Pfam" id="PF00583">
    <property type="entry name" value="Acetyltransf_1"/>
    <property type="match status" value="1"/>
</dbReference>
<keyword evidence="1" id="KW-0808">Transferase</keyword>
<keyword evidence="6" id="KW-1185">Reference proteome</keyword>
<dbReference type="GO" id="GO:0007064">
    <property type="term" value="P:mitotic sister chromatid cohesion"/>
    <property type="evidence" value="ECO:0007669"/>
    <property type="project" value="TreeGrafter"/>
</dbReference>
<proteinExistence type="predicted"/>
<evidence type="ECO:0000256" key="1">
    <source>
        <dbReference type="ARBA" id="ARBA00022679"/>
    </source>
</evidence>
<dbReference type="PANTHER" id="PTHR42919">
    <property type="entry name" value="N-ALPHA-ACETYLTRANSFERASE"/>
    <property type="match status" value="1"/>
</dbReference>
<reference evidence="5 6" key="1">
    <citation type="submission" date="2018-06" db="EMBL/GenBank/DDBJ databases">
        <title>Complete Genomes of Monosporascus.</title>
        <authorList>
            <person name="Robinson A.J."/>
            <person name="Natvig D.O."/>
        </authorList>
    </citation>
    <scope>NUCLEOTIDE SEQUENCE [LARGE SCALE GENOMIC DNA]</scope>
    <source>
        <strain evidence="5 6">CBS 110550</strain>
    </source>
</reference>
<dbReference type="STRING" id="155417.A0A4Q4T8I0"/>
<dbReference type="Gene3D" id="3.40.630.30">
    <property type="match status" value="1"/>
</dbReference>
<keyword evidence="2" id="KW-0012">Acyltransferase</keyword>
<evidence type="ECO:0000256" key="2">
    <source>
        <dbReference type="ARBA" id="ARBA00023315"/>
    </source>
</evidence>
<feature type="region of interest" description="Disordered" evidence="3">
    <location>
        <begin position="1"/>
        <end position="79"/>
    </location>
</feature>
<feature type="compositionally biased region" description="Low complexity" evidence="3">
    <location>
        <begin position="134"/>
        <end position="143"/>
    </location>
</feature>
<evidence type="ECO:0000256" key="3">
    <source>
        <dbReference type="SAM" id="MobiDB-lite"/>
    </source>
</evidence>
<feature type="region of interest" description="Disordered" evidence="3">
    <location>
        <begin position="315"/>
        <end position="438"/>
    </location>
</feature>
<dbReference type="InterPro" id="IPR000182">
    <property type="entry name" value="GNAT_dom"/>
</dbReference>
<evidence type="ECO:0000313" key="6">
    <source>
        <dbReference type="Proteomes" id="UP000293360"/>
    </source>
</evidence>
<dbReference type="SUPFAM" id="SSF55729">
    <property type="entry name" value="Acyl-CoA N-acyltransferases (Nat)"/>
    <property type="match status" value="1"/>
</dbReference>
<sequence>MSLPSTDKSRQQSSIRSFFAPKQPTYAPPPSSASTAQQQSRATPPPPPSATASQPSRLPRPNTGTNGASPPPSLHPQATISPILPEHIPALRRITSLLLPVNYPDSFWARLSDPQSSGAFSRVLLWTDDNDPSQQQQQQQQQQPIPSPKVIGGLVCRPEPSPFPAETPGTTRPNALYIQSLVLLSPYRSLGLAAALLEDVAGAAALSPDWACDTVWAHVWTDNAEGLRWYLARGFEREPEEVQGYYFKLRPDSAWIVRRRITISSGDGDGSWDARQRAALKTIPTTATTTATAMATIPPSITAAAANLPLGGWAPGSTSMTAPPVHATTAPPPPASRSGATSPLPSPGLDPCLIRGTAAPPAKGGTSYQNTRPETEWNDLPADMHASRGGSKSNNGENGNGNGNLGVPGGGSGASSRSSSAGGRRKRDRAYPAAAFGS</sequence>
<dbReference type="Proteomes" id="UP000293360">
    <property type="component" value="Unassembled WGS sequence"/>
</dbReference>
<accession>A0A4Q4T8I0</accession>
<feature type="domain" description="N-acetyltransferase" evidence="4">
    <location>
        <begin position="78"/>
        <end position="262"/>
    </location>
</feature>
<feature type="compositionally biased region" description="Polar residues" evidence="3">
    <location>
        <begin position="1"/>
        <end position="16"/>
    </location>
</feature>
<dbReference type="GO" id="GO:0016747">
    <property type="term" value="F:acyltransferase activity, transferring groups other than amino-acyl groups"/>
    <property type="evidence" value="ECO:0007669"/>
    <property type="project" value="InterPro"/>
</dbReference>
<evidence type="ECO:0000313" key="5">
    <source>
        <dbReference type="EMBL" id="RYP02796.1"/>
    </source>
</evidence>
<dbReference type="OrthoDB" id="47374at2759"/>
<feature type="compositionally biased region" description="Low complexity" evidence="3">
    <location>
        <begin position="32"/>
        <end position="42"/>
    </location>
</feature>
<feature type="compositionally biased region" description="Gly residues" evidence="3">
    <location>
        <begin position="398"/>
        <end position="413"/>
    </location>
</feature>